<dbReference type="EMBL" id="JBHUOG010000001">
    <property type="protein sequence ID" value="MFD2792580.1"/>
    <property type="molecule type" value="Genomic_DNA"/>
</dbReference>
<proteinExistence type="predicted"/>
<keyword evidence="2" id="KW-1185">Reference proteome</keyword>
<organism evidence="1 2">
    <name type="scientific">Promicromonospora vindobonensis</name>
    <dbReference type="NCBI Taxonomy" id="195748"/>
    <lineage>
        <taxon>Bacteria</taxon>
        <taxon>Bacillati</taxon>
        <taxon>Actinomycetota</taxon>
        <taxon>Actinomycetes</taxon>
        <taxon>Micrococcales</taxon>
        <taxon>Promicromonosporaceae</taxon>
        <taxon>Promicromonospora</taxon>
    </lineage>
</organism>
<comment type="caution">
    <text evidence="1">The sequence shown here is derived from an EMBL/GenBank/DDBJ whole genome shotgun (WGS) entry which is preliminary data.</text>
</comment>
<accession>A0ABW5VQ73</accession>
<protein>
    <recommendedName>
        <fullName evidence="3">Head-to-tail adaptor</fullName>
    </recommendedName>
</protein>
<dbReference type="RefSeq" id="WP_377180339.1">
    <property type="nucleotide sequence ID" value="NZ_JBHUOG010000001.1"/>
</dbReference>
<gene>
    <name evidence="1" type="ORF">ACFS27_03365</name>
</gene>
<name>A0ABW5VQ73_9MICO</name>
<dbReference type="Proteomes" id="UP001597479">
    <property type="component" value="Unassembled WGS sequence"/>
</dbReference>
<evidence type="ECO:0000313" key="1">
    <source>
        <dbReference type="EMBL" id="MFD2792580.1"/>
    </source>
</evidence>
<reference evidence="2" key="1">
    <citation type="journal article" date="2019" name="Int. J. Syst. Evol. Microbiol.">
        <title>The Global Catalogue of Microorganisms (GCM) 10K type strain sequencing project: providing services to taxonomists for standard genome sequencing and annotation.</title>
        <authorList>
            <consortium name="The Broad Institute Genomics Platform"/>
            <consortium name="The Broad Institute Genome Sequencing Center for Infectious Disease"/>
            <person name="Wu L."/>
            <person name="Ma J."/>
        </authorList>
    </citation>
    <scope>NUCLEOTIDE SEQUENCE [LARGE SCALE GENOMIC DNA]</scope>
    <source>
        <strain evidence="2">CCM 7044</strain>
    </source>
</reference>
<evidence type="ECO:0008006" key="3">
    <source>
        <dbReference type="Google" id="ProtNLM"/>
    </source>
</evidence>
<evidence type="ECO:0000313" key="2">
    <source>
        <dbReference type="Proteomes" id="UP001597479"/>
    </source>
</evidence>
<sequence>MALVYATEADLSAAPWSITPLPANVGRLLAYASRLVRKATRSAVYDTDTTGAPTGTTVVAGFRDAVCAQVAAWSAAGITDPAAEAASTSGGVVTNKSLGPRAVGYAGAEAAAAERARITRGLTDEAAGYIDDLNLPSAPWVIG</sequence>